<dbReference type="PANTHER" id="PTHR11994">
    <property type="entry name" value="60S RIBOSOMAL PROTEIN L11-RELATED"/>
    <property type="match status" value="1"/>
</dbReference>
<keyword evidence="3" id="KW-0687">Ribonucleoprotein</keyword>
<organism evidence="6 7">
    <name type="scientific">Cladophialophora immunda</name>
    <dbReference type="NCBI Taxonomy" id="569365"/>
    <lineage>
        <taxon>Eukaryota</taxon>
        <taxon>Fungi</taxon>
        <taxon>Dikarya</taxon>
        <taxon>Ascomycota</taxon>
        <taxon>Pezizomycotina</taxon>
        <taxon>Eurotiomycetes</taxon>
        <taxon>Chaetothyriomycetidae</taxon>
        <taxon>Chaetothyriales</taxon>
        <taxon>Herpotrichiellaceae</taxon>
        <taxon>Cladophialophora</taxon>
    </lineage>
</organism>
<evidence type="ECO:0000256" key="4">
    <source>
        <dbReference type="SAM" id="MobiDB-lite"/>
    </source>
</evidence>
<keyword evidence="2" id="KW-0689">Ribosomal protein</keyword>
<dbReference type="STRING" id="569365.A0A0D2CUK0"/>
<dbReference type="InterPro" id="IPR022803">
    <property type="entry name" value="Ribosomal_uL5_dom_sf"/>
</dbReference>
<proteinExistence type="inferred from homology"/>
<dbReference type="EMBL" id="KN847043">
    <property type="protein sequence ID" value="KIW27324.1"/>
    <property type="molecule type" value="Genomic_DNA"/>
</dbReference>
<dbReference type="AlphaFoldDB" id="A0A0D2CUK0"/>
<gene>
    <name evidence="6" type="ORF">PV07_07074</name>
</gene>
<accession>A0A0D2CUK0</accession>
<evidence type="ECO:0000313" key="7">
    <source>
        <dbReference type="Proteomes" id="UP000054466"/>
    </source>
</evidence>
<evidence type="ECO:0000313" key="6">
    <source>
        <dbReference type="EMBL" id="KIW27324.1"/>
    </source>
</evidence>
<dbReference type="VEuPathDB" id="FungiDB:PV07_07074"/>
<protein>
    <recommendedName>
        <fullName evidence="5">Large ribosomal subunit protein uL5 C-terminal domain-containing protein</fullName>
    </recommendedName>
</protein>
<dbReference type="GO" id="GO:0006412">
    <property type="term" value="P:translation"/>
    <property type="evidence" value="ECO:0007669"/>
    <property type="project" value="InterPro"/>
</dbReference>
<reference evidence="6 7" key="1">
    <citation type="submission" date="2015-01" db="EMBL/GenBank/DDBJ databases">
        <title>The Genome Sequence of Cladophialophora immunda CBS83496.</title>
        <authorList>
            <consortium name="The Broad Institute Genomics Platform"/>
            <person name="Cuomo C."/>
            <person name="de Hoog S."/>
            <person name="Gorbushina A."/>
            <person name="Stielow B."/>
            <person name="Teixiera M."/>
            <person name="Abouelleil A."/>
            <person name="Chapman S.B."/>
            <person name="Priest M."/>
            <person name="Young S.K."/>
            <person name="Wortman J."/>
            <person name="Nusbaum C."/>
            <person name="Birren B."/>
        </authorList>
    </citation>
    <scope>NUCLEOTIDE SEQUENCE [LARGE SCALE GENOMIC DNA]</scope>
    <source>
        <strain evidence="6 7">CBS 83496</strain>
    </source>
</reference>
<dbReference type="GO" id="GO:0003735">
    <property type="term" value="F:structural constituent of ribosome"/>
    <property type="evidence" value="ECO:0007669"/>
    <property type="project" value="InterPro"/>
</dbReference>
<dbReference type="OrthoDB" id="539541at2759"/>
<name>A0A0D2CUK0_9EURO</name>
<dbReference type="Gene3D" id="3.30.1440.10">
    <property type="match status" value="1"/>
</dbReference>
<dbReference type="GeneID" id="27346268"/>
<dbReference type="InterPro" id="IPR002132">
    <property type="entry name" value="Ribosomal_uL5"/>
</dbReference>
<feature type="compositionally biased region" description="Basic residues" evidence="4">
    <location>
        <begin position="74"/>
        <end position="89"/>
    </location>
</feature>
<evidence type="ECO:0000256" key="3">
    <source>
        <dbReference type="ARBA" id="ARBA00023274"/>
    </source>
</evidence>
<keyword evidence="7" id="KW-1185">Reference proteome</keyword>
<dbReference type="InterPro" id="IPR031309">
    <property type="entry name" value="Ribosomal_uL5_C"/>
</dbReference>
<dbReference type="GO" id="GO:0005840">
    <property type="term" value="C:ribosome"/>
    <property type="evidence" value="ECO:0007669"/>
    <property type="project" value="UniProtKB-KW"/>
</dbReference>
<sequence>MAFSPGSLRLLRPWRSLNHAPICNRCMQSRRTMATPAAVASTEPYLELEQESSLLPMQSPHPKAQAFDPLAFPKSRKRQLPPSRYRFRSPRYDRGPMHPHQPLHPSDPASREFVPGPFSSPRVELAYHNIIAPDFMTMCYQHTPPGFRPAEKGPRLRPWIGDNPYFSNRQLRGPRGGDVLRLLRKPVTFRNVPMVERVTVHAFCKGALKGGSGYLHVAGMILQAITNQRVVVHKARSNEQGWGLIRGRPVSLTVDLKGEDMYHFLGKMINVVLPRIKDWNGVRATTGDNSGNLSFGLTPDVVAGFPEIEINYDAYPTKLIPGLYITIHTTASCDKDARLLLQQLGIPFYGKIVD</sequence>
<dbReference type="RefSeq" id="XP_016247540.1">
    <property type="nucleotide sequence ID" value="XM_016394121.1"/>
</dbReference>
<feature type="domain" description="Large ribosomal subunit protein uL5 C-terminal" evidence="5">
    <location>
        <begin position="249"/>
        <end position="348"/>
    </location>
</feature>
<evidence type="ECO:0000259" key="5">
    <source>
        <dbReference type="Pfam" id="PF00673"/>
    </source>
</evidence>
<comment type="similarity">
    <text evidence="1">Belongs to the universal ribosomal protein uL5 family.</text>
</comment>
<dbReference type="SUPFAM" id="SSF55282">
    <property type="entry name" value="RL5-like"/>
    <property type="match status" value="1"/>
</dbReference>
<feature type="region of interest" description="Disordered" evidence="4">
    <location>
        <begin position="74"/>
        <end position="110"/>
    </location>
</feature>
<dbReference type="HOGENOM" id="CLU_061015_1_0_1"/>
<evidence type="ECO:0000256" key="1">
    <source>
        <dbReference type="ARBA" id="ARBA00008553"/>
    </source>
</evidence>
<dbReference type="Proteomes" id="UP000054466">
    <property type="component" value="Unassembled WGS sequence"/>
</dbReference>
<dbReference type="Pfam" id="PF00673">
    <property type="entry name" value="Ribosomal_L5_C"/>
    <property type="match status" value="1"/>
</dbReference>
<dbReference type="GO" id="GO:1990904">
    <property type="term" value="C:ribonucleoprotein complex"/>
    <property type="evidence" value="ECO:0007669"/>
    <property type="project" value="UniProtKB-KW"/>
</dbReference>
<evidence type="ECO:0000256" key="2">
    <source>
        <dbReference type="ARBA" id="ARBA00022980"/>
    </source>
</evidence>